<dbReference type="InterPro" id="IPR000504">
    <property type="entry name" value="RRM_dom"/>
</dbReference>
<feature type="compositionally biased region" description="Basic and acidic residues" evidence="3">
    <location>
        <begin position="624"/>
        <end position="635"/>
    </location>
</feature>
<dbReference type="InterPro" id="IPR012677">
    <property type="entry name" value="Nucleotide-bd_a/b_plait_sf"/>
</dbReference>
<reference evidence="5" key="2">
    <citation type="submission" date="2023-05" db="EMBL/GenBank/DDBJ databases">
        <authorList>
            <person name="Schelkunov M.I."/>
        </authorList>
    </citation>
    <scope>NUCLEOTIDE SEQUENCE</scope>
    <source>
        <strain evidence="5">Hsosn_3</strain>
        <tissue evidence="5">Leaf</tissue>
    </source>
</reference>
<dbReference type="CDD" id="cd00590">
    <property type="entry name" value="RRM_SF"/>
    <property type="match status" value="1"/>
</dbReference>
<keyword evidence="6" id="KW-1185">Reference proteome</keyword>
<keyword evidence="1" id="KW-0694">RNA-binding</keyword>
<feature type="region of interest" description="Disordered" evidence="3">
    <location>
        <begin position="479"/>
        <end position="501"/>
    </location>
</feature>
<dbReference type="Gene3D" id="3.30.70.330">
    <property type="match status" value="1"/>
</dbReference>
<evidence type="ECO:0000256" key="1">
    <source>
        <dbReference type="PROSITE-ProRule" id="PRU00176"/>
    </source>
</evidence>
<dbReference type="PROSITE" id="PS50102">
    <property type="entry name" value="RRM"/>
    <property type="match status" value="1"/>
</dbReference>
<feature type="compositionally biased region" description="Acidic residues" evidence="3">
    <location>
        <begin position="491"/>
        <end position="501"/>
    </location>
</feature>
<feature type="coiled-coil region" evidence="2">
    <location>
        <begin position="10"/>
        <end position="44"/>
    </location>
</feature>
<feature type="domain" description="RRM" evidence="4">
    <location>
        <begin position="139"/>
        <end position="216"/>
    </location>
</feature>
<evidence type="ECO:0000259" key="4">
    <source>
        <dbReference type="PROSITE" id="PS50102"/>
    </source>
</evidence>
<name>A0AAD8IGW3_9APIA</name>
<dbReference type="Proteomes" id="UP001237642">
    <property type="component" value="Unassembled WGS sequence"/>
</dbReference>
<feature type="compositionally biased region" description="Acidic residues" evidence="3">
    <location>
        <begin position="637"/>
        <end position="647"/>
    </location>
</feature>
<comment type="caution">
    <text evidence="5">The sequence shown here is derived from an EMBL/GenBank/DDBJ whole genome shotgun (WGS) entry which is preliminary data.</text>
</comment>
<dbReference type="AlphaFoldDB" id="A0AAD8IGW3"/>
<accession>A0AAD8IGW3</accession>
<dbReference type="SMART" id="SM00360">
    <property type="entry name" value="RRM"/>
    <property type="match status" value="1"/>
</dbReference>
<reference evidence="5" key="1">
    <citation type="submission" date="2023-02" db="EMBL/GenBank/DDBJ databases">
        <title>Genome of toxic invasive species Heracleum sosnowskyi carries increased number of genes despite the absence of recent whole-genome duplications.</title>
        <authorList>
            <person name="Schelkunov M."/>
            <person name="Shtratnikova V."/>
            <person name="Makarenko M."/>
            <person name="Klepikova A."/>
            <person name="Omelchenko D."/>
            <person name="Novikova G."/>
            <person name="Obukhova E."/>
            <person name="Bogdanov V."/>
            <person name="Penin A."/>
            <person name="Logacheva M."/>
        </authorList>
    </citation>
    <scope>NUCLEOTIDE SEQUENCE</scope>
    <source>
        <strain evidence="5">Hsosn_3</strain>
        <tissue evidence="5">Leaf</tissue>
    </source>
</reference>
<evidence type="ECO:0000256" key="3">
    <source>
        <dbReference type="SAM" id="MobiDB-lite"/>
    </source>
</evidence>
<dbReference type="GO" id="GO:0003723">
    <property type="term" value="F:RNA binding"/>
    <property type="evidence" value="ECO:0007669"/>
    <property type="project" value="UniProtKB-UniRule"/>
</dbReference>
<gene>
    <name evidence="5" type="ORF">POM88_021430</name>
</gene>
<keyword evidence="2" id="KW-0175">Coiled coil</keyword>
<dbReference type="Pfam" id="PF00076">
    <property type="entry name" value="RRM_1"/>
    <property type="match status" value="1"/>
</dbReference>
<evidence type="ECO:0000313" key="6">
    <source>
        <dbReference type="Proteomes" id="UP001237642"/>
    </source>
</evidence>
<evidence type="ECO:0000313" key="5">
    <source>
        <dbReference type="EMBL" id="KAK1383695.1"/>
    </source>
</evidence>
<feature type="compositionally biased region" description="Basic and acidic residues" evidence="3">
    <location>
        <begin position="480"/>
        <end position="490"/>
    </location>
</feature>
<proteinExistence type="predicted"/>
<dbReference type="InterPro" id="IPR035979">
    <property type="entry name" value="RBD_domain_sf"/>
</dbReference>
<protein>
    <recommendedName>
        <fullName evidence="4">RRM domain-containing protein</fullName>
    </recommendedName>
</protein>
<sequence>MRFMDESPWNEEKERGLLANIEEMKQAERKLEEEYKESKLMSELKEVIVTNKEHVKRGTLIAASDGDEKAIWEGLIQIHENSLRRRNISYVKNNYKETGYKNTQNGKKVDKELLNEGYSGECQVVTYWKRRNATQEEGKTVYVVGIADKAKARDVWNVFNKAEKVKDIVLPRKRDKFGNRIGFVKTNSEVEAMKINKRMNGTVFLGCKLITVMANPKAPRRKMNSGIKQKVVPVMEKSYSNMGEQMPTFEQNWKQNTITDCKVSDTDKKISMEGDVDITRVSRPIKIVSKPRKICDLTHVQELTGLVERSMIGYTWTHEEVDLLQEKMINAGFYNIAVKQFSGTKFLLSCDTQDSKEEMDWSLLGCWFEKIANVNESYLLVPMKTWIEIIGLPWTMCSEENIKKLVMGRGVLETWSGEMMSCSKIQNPIACISTYDELPLQELLEVCIEGKTFPVKCKEMGNQNWGQNLRMASKGMSKVSDTRSRGHNTEFDEDVNVDDNVDGAEDNRIEVPMAMDKPINVGDINEPLTEYSGDPSYLVSWVPEPAKQTNSRAQWDHMENSAVDRTEDSIDMSEDINTRRDEITGGVERAEPGFTSNSEVNVENTIDRSDDNIEILGDVNTRRVENTGGVERAEPDTNSDSDTNEENEEFVSTYIGDWDTQEGILLANIESQVSLCKILIDMMLGPKYRRRGGGG</sequence>
<evidence type="ECO:0000256" key="2">
    <source>
        <dbReference type="SAM" id="Coils"/>
    </source>
</evidence>
<organism evidence="5 6">
    <name type="scientific">Heracleum sosnowskyi</name>
    <dbReference type="NCBI Taxonomy" id="360622"/>
    <lineage>
        <taxon>Eukaryota</taxon>
        <taxon>Viridiplantae</taxon>
        <taxon>Streptophyta</taxon>
        <taxon>Embryophyta</taxon>
        <taxon>Tracheophyta</taxon>
        <taxon>Spermatophyta</taxon>
        <taxon>Magnoliopsida</taxon>
        <taxon>eudicotyledons</taxon>
        <taxon>Gunneridae</taxon>
        <taxon>Pentapetalae</taxon>
        <taxon>asterids</taxon>
        <taxon>campanulids</taxon>
        <taxon>Apiales</taxon>
        <taxon>Apiaceae</taxon>
        <taxon>Apioideae</taxon>
        <taxon>apioid superclade</taxon>
        <taxon>Tordylieae</taxon>
        <taxon>Tordyliinae</taxon>
        <taxon>Heracleum</taxon>
    </lineage>
</organism>
<dbReference type="EMBL" id="JAUIZM010000005">
    <property type="protein sequence ID" value="KAK1383695.1"/>
    <property type="molecule type" value="Genomic_DNA"/>
</dbReference>
<dbReference type="SUPFAM" id="SSF54928">
    <property type="entry name" value="RNA-binding domain, RBD"/>
    <property type="match status" value="1"/>
</dbReference>
<feature type="region of interest" description="Disordered" evidence="3">
    <location>
        <begin position="624"/>
        <end position="647"/>
    </location>
</feature>